<dbReference type="PROSITE" id="PS00798">
    <property type="entry name" value="ALDOKETO_REDUCTASE_1"/>
    <property type="match status" value="1"/>
</dbReference>
<dbReference type="PANTHER" id="PTHR11732">
    <property type="entry name" value="ALDO/KETO REDUCTASE"/>
    <property type="match status" value="1"/>
</dbReference>
<feature type="domain" description="NADP-dependent oxidoreductase" evidence="3">
    <location>
        <begin position="24"/>
        <end position="112"/>
    </location>
</feature>
<dbReference type="PRINTS" id="PR00069">
    <property type="entry name" value="ALDKETRDTASE"/>
</dbReference>
<dbReference type="PROSITE" id="PS00063">
    <property type="entry name" value="ALDOKETO_REDUCTASE_3"/>
    <property type="match status" value="1"/>
</dbReference>
<sequence>MATTIPEVPISSCAGAVVTMPVIAMGTAGQPPVGAENIKSAILEAIKVGYRHFDTAAVYSTEQPLGEAIEEAVRLGLIESRAEVFITTKLWCNRAERDLVVPAIKESLSEEGVSVFGSVSTIAEEKMEHCEDKARWLRPWKWSQVEMNPLWQQKELREFCKAKGMHLSAYSPLGAAGTAWGDNRIMECNILVDIANAKGKTTAQVSLRWLYEQGVSIIAKSFNKDRMKENLQIFGWSLTEEETKQISQLAQRKGVLFSQAVEISDLVQEIDSEI</sequence>
<reference evidence="4" key="1">
    <citation type="submission" date="2022-12" db="EMBL/GenBank/DDBJ databases">
        <title>Draft genome assemblies for two species of Escallonia (Escalloniales).</title>
        <authorList>
            <person name="Chanderbali A."/>
            <person name="Dervinis C."/>
            <person name="Anghel I."/>
            <person name="Soltis D."/>
            <person name="Soltis P."/>
            <person name="Zapata F."/>
        </authorList>
    </citation>
    <scope>NUCLEOTIDE SEQUENCE</scope>
    <source>
        <strain evidence="4">UCBG64.0493</strain>
        <tissue evidence="4">Leaf</tissue>
    </source>
</reference>
<dbReference type="AlphaFoldDB" id="A0AA88XKN9"/>
<gene>
    <name evidence="4" type="ORF">RJ639_028381</name>
</gene>
<protein>
    <recommendedName>
        <fullName evidence="3">NADP-dependent oxidoreductase domain-containing protein</fullName>
    </recommendedName>
</protein>
<dbReference type="InterPro" id="IPR020471">
    <property type="entry name" value="AKR"/>
</dbReference>
<dbReference type="GO" id="GO:0016491">
    <property type="term" value="F:oxidoreductase activity"/>
    <property type="evidence" value="ECO:0007669"/>
    <property type="project" value="InterPro"/>
</dbReference>
<evidence type="ECO:0000313" key="5">
    <source>
        <dbReference type="Proteomes" id="UP001188597"/>
    </source>
</evidence>
<name>A0AA88XKN9_9ASTE</name>
<evidence type="ECO:0000256" key="1">
    <source>
        <dbReference type="PIRSR" id="PIRSR000097-1"/>
    </source>
</evidence>
<dbReference type="InterPro" id="IPR036812">
    <property type="entry name" value="NAD(P)_OxRdtase_dom_sf"/>
</dbReference>
<feature type="site" description="Lowers pKa of active site Tyr" evidence="2">
    <location>
        <position position="89"/>
    </location>
</feature>
<dbReference type="InterPro" id="IPR018170">
    <property type="entry name" value="Aldo/ket_reductase_CS"/>
</dbReference>
<keyword evidence="5" id="KW-1185">Reference proteome</keyword>
<dbReference type="InterPro" id="IPR023210">
    <property type="entry name" value="NADP_OxRdtase_dom"/>
</dbReference>
<dbReference type="PIRSF" id="PIRSF000097">
    <property type="entry name" value="AKR"/>
    <property type="match status" value="1"/>
</dbReference>
<comment type="caution">
    <text evidence="4">The sequence shown here is derived from an EMBL/GenBank/DDBJ whole genome shotgun (WGS) entry which is preliminary data.</text>
</comment>
<evidence type="ECO:0000313" key="4">
    <source>
        <dbReference type="EMBL" id="KAK3040685.1"/>
    </source>
</evidence>
<evidence type="ECO:0000256" key="2">
    <source>
        <dbReference type="PIRSR" id="PIRSR000097-3"/>
    </source>
</evidence>
<dbReference type="Proteomes" id="UP001188597">
    <property type="component" value="Unassembled WGS sequence"/>
</dbReference>
<evidence type="ECO:0000259" key="3">
    <source>
        <dbReference type="Pfam" id="PF00248"/>
    </source>
</evidence>
<proteinExistence type="predicted"/>
<feature type="active site" description="Proton donor" evidence="1">
    <location>
        <position position="59"/>
    </location>
</feature>
<accession>A0AA88XKN9</accession>
<feature type="domain" description="NADP-dependent oxidoreductase" evidence="3">
    <location>
        <begin position="119"/>
        <end position="249"/>
    </location>
</feature>
<dbReference type="SUPFAM" id="SSF51430">
    <property type="entry name" value="NAD(P)-linked oxidoreductase"/>
    <property type="match status" value="1"/>
</dbReference>
<organism evidence="4 5">
    <name type="scientific">Escallonia herrerae</name>
    <dbReference type="NCBI Taxonomy" id="1293975"/>
    <lineage>
        <taxon>Eukaryota</taxon>
        <taxon>Viridiplantae</taxon>
        <taxon>Streptophyta</taxon>
        <taxon>Embryophyta</taxon>
        <taxon>Tracheophyta</taxon>
        <taxon>Spermatophyta</taxon>
        <taxon>Magnoliopsida</taxon>
        <taxon>eudicotyledons</taxon>
        <taxon>Gunneridae</taxon>
        <taxon>Pentapetalae</taxon>
        <taxon>asterids</taxon>
        <taxon>campanulids</taxon>
        <taxon>Escalloniales</taxon>
        <taxon>Escalloniaceae</taxon>
        <taxon>Escallonia</taxon>
    </lineage>
</organism>
<dbReference type="Gene3D" id="3.20.20.100">
    <property type="entry name" value="NADP-dependent oxidoreductase domain"/>
    <property type="match status" value="2"/>
</dbReference>
<dbReference type="EMBL" id="JAVXUP010000050">
    <property type="protein sequence ID" value="KAK3040685.1"/>
    <property type="molecule type" value="Genomic_DNA"/>
</dbReference>
<dbReference type="Pfam" id="PF00248">
    <property type="entry name" value="Aldo_ket_red"/>
    <property type="match status" value="2"/>
</dbReference>